<evidence type="ECO:0000256" key="1">
    <source>
        <dbReference type="SAM" id="MobiDB-lite"/>
    </source>
</evidence>
<comment type="caution">
    <text evidence="2">The sequence shown here is derived from an EMBL/GenBank/DDBJ whole genome shotgun (WGS) entry which is preliminary data.</text>
</comment>
<reference evidence="2" key="1">
    <citation type="submission" date="2023-04" db="EMBL/GenBank/DDBJ databases">
        <title>Phytophthora fragariaefolia NBRC 109709.</title>
        <authorList>
            <person name="Ichikawa N."/>
            <person name="Sato H."/>
            <person name="Tonouchi N."/>
        </authorList>
    </citation>
    <scope>NUCLEOTIDE SEQUENCE</scope>
    <source>
        <strain evidence="2">NBRC 109709</strain>
    </source>
</reference>
<name>A0A9W6Y8A7_9STRA</name>
<evidence type="ECO:0000313" key="2">
    <source>
        <dbReference type="EMBL" id="GMF56164.1"/>
    </source>
</evidence>
<dbReference type="EMBL" id="BSXT01003920">
    <property type="protein sequence ID" value="GMF56164.1"/>
    <property type="molecule type" value="Genomic_DNA"/>
</dbReference>
<feature type="region of interest" description="Disordered" evidence="1">
    <location>
        <begin position="41"/>
        <end position="70"/>
    </location>
</feature>
<sequence length="70" mass="8291">MSSSRNRVRRTQEEDEEEYGRWDRRFVEEEKLQCNLARFALPSNRDDSDDDLATPLYKLQSPLISQSKSP</sequence>
<organism evidence="2 3">
    <name type="scientific">Phytophthora fragariaefolia</name>
    <dbReference type="NCBI Taxonomy" id="1490495"/>
    <lineage>
        <taxon>Eukaryota</taxon>
        <taxon>Sar</taxon>
        <taxon>Stramenopiles</taxon>
        <taxon>Oomycota</taxon>
        <taxon>Peronosporomycetes</taxon>
        <taxon>Peronosporales</taxon>
        <taxon>Peronosporaceae</taxon>
        <taxon>Phytophthora</taxon>
    </lineage>
</organism>
<keyword evidence="3" id="KW-1185">Reference proteome</keyword>
<dbReference type="AlphaFoldDB" id="A0A9W6Y8A7"/>
<feature type="region of interest" description="Disordered" evidence="1">
    <location>
        <begin position="1"/>
        <end position="20"/>
    </location>
</feature>
<accession>A0A9W6Y8A7</accession>
<evidence type="ECO:0000313" key="3">
    <source>
        <dbReference type="Proteomes" id="UP001165121"/>
    </source>
</evidence>
<gene>
    <name evidence="2" type="ORF">Pfra01_002379000</name>
</gene>
<proteinExistence type="predicted"/>
<dbReference type="Proteomes" id="UP001165121">
    <property type="component" value="Unassembled WGS sequence"/>
</dbReference>
<protein>
    <submittedName>
        <fullName evidence="2">Unnamed protein product</fullName>
    </submittedName>
</protein>